<comment type="similarity">
    <text evidence="21">Belongs to the SAC3 family.</text>
</comment>
<keyword evidence="20" id="KW-0012">Acyltransferase</keyword>
<evidence type="ECO:0000256" key="10">
    <source>
        <dbReference type="ARBA" id="ARBA00022553"/>
    </source>
</evidence>
<evidence type="ECO:0000256" key="8">
    <source>
        <dbReference type="ARBA" id="ARBA00022481"/>
    </source>
</evidence>
<dbReference type="InterPro" id="IPR031910">
    <property type="entry name" value="GANP_CID_dom"/>
</dbReference>
<dbReference type="InterPro" id="IPR034265">
    <property type="entry name" value="MCM3AP_RRM"/>
</dbReference>
<evidence type="ECO:0000256" key="13">
    <source>
        <dbReference type="ARBA" id="ARBA00022859"/>
    </source>
</evidence>
<dbReference type="GO" id="GO:0070390">
    <property type="term" value="C:transcription export complex 2"/>
    <property type="evidence" value="ECO:0007669"/>
    <property type="project" value="TreeGrafter"/>
</dbReference>
<feature type="compositionally biased region" description="Low complexity" evidence="26">
    <location>
        <begin position="330"/>
        <end position="357"/>
    </location>
</feature>
<feature type="compositionally biased region" description="Basic and acidic residues" evidence="26">
    <location>
        <begin position="638"/>
        <end position="652"/>
    </location>
</feature>
<evidence type="ECO:0000256" key="23">
    <source>
        <dbReference type="ARBA" id="ARBA00055631"/>
    </source>
</evidence>
<dbReference type="InterPro" id="IPR031907">
    <property type="entry name" value="MCM3AP_GANP"/>
</dbReference>
<dbReference type="InterPro" id="IPR012677">
    <property type="entry name" value="Nucleotide-bd_a/b_plait_sf"/>
</dbReference>
<dbReference type="GeneTree" id="ENSGT00940000156322"/>
<keyword evidence="14" id="KW-0653">Protein transport</keyword>
<dbReference type="EC" id="2.3.1.48" evidence="5"/>
<dbReference type="GO" id="GO:0002376">
    <property type="term" value="P:immune system process"/>
    <property type="evidence" value="ECO:0007669"/>
    <property type="project" value="UniProtKB-KW"/>
</dbReference>
<comment type="subcellular location">
    <subcellularLocation>
        <location evidence="1">Chromosome</location>
    </subcellularLocation>
    <subcellularLocation>
        <location evidence="2">Cytoplasm</location>
    </subcellularLocation>
    <subcellularLocation>
        <location evidence="3">Nucleus</location>
        <location evidence="3">Nuclear pore complex</location>
    </subcellularLocation>
    <subcellularLocation>
        <location evidence="4">Nucleus</location>
        <location evidence="4">Nucleoplasm</location>
    </subcellularLocation>
</comment>
<dbReference type="PROSITE" id="PS50250">
    <property type="entry name" value="PCI"/>
    <property type="match status" value="1"/>
</dbReference>
<comment type="function">
    <text evidence="23">As a component of the TREX-2 complex, involved in the export of mRNAs to the cytoplasm through the nuclear pores. Through the acetylation of histones, affects the assembly of nucleosomes at immunoglobulin variable region genes and promotes the recruitment and positioning of transcription complex to favor DNA cytosine deaminase AICDA/AID targeting, hence promoting somatic hypermutations.</text>
</comment>
<feature type="compositionally biased region" description="Polar residues" evidence="26">
    <location>
        <begin position="309"/>
        <end position="329"/>
    </location>
</feature>
<evidence type="ECO:0000256" key="15">
    <source>
        <dbReference type="ARBA" id="ARBA00022990"/>
    </source>
</evidence>
<feature type="compositionally biased region" description="Low complexity" evidence="26">
    <location>
        <begin position="250"/>
        <end position="281"/>
    </location>
</feature>
<evidence type="ECO:0000256" key="4">
    <source>
        <dbReference type="ARBA" id="ARBA00004642"/>
    </source>
</evidence>
<feature type="coiled-coil region" evidence="25">
    <location>
        <begin position="1254"/>
        <end position="1290"/>
    </location>
</feature>
<dbReference type="Ensembl" id="ENSSAUT00010010091.1">
    <property type="protein sequence ID" value="ENSSAUP00010009464.1"/>
    <property type="gene ID" value="ENSSAUG00010004668.1"/>
</dbReference>
<evidence type="ECO:0000256" key="2">
    <source>
        <dbReference type="ARBA" id="ARBA00004496"/>
    </source>
</evidence>
<dbReference type="SUPFAM" id="SSF54928">
    <property type="entry name" value="RNA-binding domain, RBD"/>
    <property type="match status" value="1"/>
</dbReference>
<keyword evidence="19" id="KW-0539">Nucleus</keyword>
<evidence type="ECO:0000256" key="6">
    <source>
        <dbReference type="ARBA" id="ARBA00022448"/>
    </source>
</evidence>
<proteinExistence type="inferred from homology"/>
<dbReference type="InterPro" id="IPR035979">
    <property type="entry name" value="RBD_domain_sf"/>
</dbReference>
<evidence type="ECO:0000256" key="5">
    <source>
        <dbReference type="ARBA" id="ARBA00013184"/>
    </source>
</evidence>
<evidence type="ECO:0000256" key="25">
    <source>
        <dbReference type="SAM" id="Coils"/>
    </source>
</evidence>
<evidence type="ECO:0000256" key="26">
    <source>
        <dbReference type="SAM" id="MobiDB-lite"/>
    </source>
</evidence>
<sequence length="2116" mass="233286">MCLSRFELNEQINTADINCESPQGGAFQAPSNTMKTGMFQPFGQQSSGNQPQNMGFYQPSAFGQPPAQGGTIFGQTPAFGQSSAQPPSLPPVSQAPAFGQQSLAMGSSGFGSTTAPAFGQTSAPSQGSVFGQTPAFGQPSAFGQAPGFSQQPQAFGKQPPAYGQQPSGFGNSQMSSASTAVVGSPQPLSFGQSMFGQPTSTSATTSVFGTGQNVTQQSRGFGSTKFSFKPANEALFKPIFSASPEPANPQTTSMSSSPFGSSGSQTSASTMSSGTATTTGFSLLTGAKSGQLGFSFSQPAAAPSISAQNNPLTTSSSSGPSNPQLQFTFSQPAAPSSSNTQAPTTQPTTPSSFSFSAKGTQPQAAPLFGGTNFGQPSAFGDVKPKTETSTDDKGSNLEGLGETNVFARLGKGTKRKDDPGVPTTGPEKPAVEEEVPADTESPRHPPKRPLMRSRAPLGGLFGRALSDLRRDGPNPVRREAAKETQQQAATWEDTEREEVQAKTDDRPATPPTAQTLTRDMPEKAEESDAAKPPDQKLETPPPAKRGVRRESSDSLSGMSPTDCISIMCRNVPPNLNKKDVIEKHFARFGRVQKVICRPPKNMAIVHFEDHTSAARAKKKGKLLHRNELLLLWQRKKQSPGDKASRPAARTDDVEAENQEDTESKATSSPLRRPGLRAPAVSSMATFSRSSPVKRSSLAKSLQFDAEPQKESSSEAQSSERPVPSSLLHLIGQVAETAEDKYRLLEQRDKVLRQGRPKRTDLDLSKVFVGTCPDMCPEKERFMRETRKQLSIFEVIPDTEMVDHTAAIKEYSRSSADQEEPLPHDLRPLPVLSMTMDYLVTRIMDQGHDNYRDWYDFVWNRTRGIRKDIIQQHLCCPDTVTLIEKCTRFHVHCAHHLCEERTSSFDAKINNENMTKCLQSLKEMYQDLAMEQTYCPREAEFRQYNVLLKLNDGDILREIQQFREEVRNSPEVKFAVQAFAAVNSNNFVRFFKLVKGASYLASCLLHRYFNQVRGKALKTLNLAHTVGPRSTAFPVEDIVRMLMFRNAEEASDFIQQYGLNVNDDVVELSRITYQEPDPPPSQKKSEVILAKKTVLIGEVVNGEPLPAPPQHTAVCSFDSQNKYRGEGPLAEPAPSQFKAIAPKMEVMPPPSLVTQVVPTVPDETGEIIESYHSPARPADTQQLFQPIPQPQPVKPPSPPPKPMYSNEDVMAVLDCVIEEVVEAGVRELAHAAASYATTAFAESSVQAESLVTEVVEQMLQEMSSTEIKLEQERVAEEKRKLEEARRRQEHEAFLVQYSFSLCSEIIHEVLNESVKETAAAEIQLAVNEKADCVAKCTEQVCTSLVEETLNADIALLVEDILEDELQRIHKYINRWRNVVAVRRQLKRQMRGFPAAPCCVDPRFKLKALAPSAPAQPSMADLARGLVNLGNAGTLALSSTRLLKVRREVIHQMRVHYFYQRLLDETVWAPLDLPALVTQNISNPPDRIFWKAVVLLPSDDDSVSSLADRILSDWLEVKLGGGKGSEESEGQLDGTLQTLCVTNTLQEKEQQIHKVHISVKASRGPLTEDGLSKMEELCELHWTGALITLLPAAPIAEAGQDEQDVPLLSALLQLKQLQQANSWHCPLPLVILVPGPDGGAGFTQKLEEALMLHTLVEEGLISEYTFLFIPETTSDLQGSKQLSQALRWLLARGPPPFPLSCQTLVQLIEAALSREFSPRVYAHRQERAAACLPPEDPAPVIQLYNAVLAHIADKVTSPELSRLSWPPGEFYLPDTRDFVPHQGWNSVQHLAWLRKAILSLQLPLWELSNTDSWKELCSSIFRYAAQIPVSRRSQPLLMSRLENLLQRVQFKTQRTRVSRSKVTMSTWDDEDDSMIPAFSRIPWDDVMVICIDHKLKDWQIPEPPVCEDAVTEDGEILVYFPTESLKGFEPPEKWTQAIRQTHREKQQEKEGANAATCAAPTGLSLRQRLFHSLLEAPEAPTAPLDITHTPTAQELLAHRVLQGLEEEKAESNRSMEQLKRWLDGDPVDHLSTPLFIPSSTLLSMPTTIAHAPTAKTRDAALTQEPEPDDLSDRADWPRAGPVSMAWRLKELERQILASQEEELACRLKLSGLLSIVDD</sequence>
<dbReference type="Pfam" id="PF03399">
    <property type="entry name" value="SAC3_GANP"/>
    <property type="match status" value="1"/>
</dbReference>
<feature type="compositionally biased region" description="Basic and acidic residues" evidence="26">
    <location>
        <begin position="519"/>
        <end position="537"/>
    </location>
</feature>
<dbReference type="OMA" id="DMTIFWH"/>
<evidence type="ECO:0000256" key="20">
    <source>
        <dbReference type="ARBA" id="ARBA00023315"/>
    </source>
</evidence>
<evidence type="ECO:0000256" key="9">
    <source>
        <dbReference type="ARBA" id="ARBA00022490"/>
    </source>
</evidence>
<feature type="region of interest" description="Disordered" evidence="26">
    <location>
        <begin position="237"/>
        <end position="281"/>
    </location>
</feature>
<feature type="region of interest" description="Disordered" evidence="26">
    <location>
        <begin position="75"/>
        <end position="94"/>
    </location>
</feature>
<feature type="compositionally biased region" description="Polar residues" evidence="26">
    <location>
        <begin position="164"/>
        <end position="221"/>
    </location>
</feature>
<keyword evidence="9" id="KW-0963">Cytoplasm</keyword>
<evidence type="ECO:0000256" key="14">
    <source>
        <dbReference type="ARBA" id="ARBA00022927"/>
    </source>
</evidence>
<dbReference type="PANTHER" id="PTHR12436">
    <property type="entry name" value="80 KDA MCM3-ASSOCIATED PROTEIN"/>
    <property type="match status" value="1"/>
</dbReference>
<dbReference type="Pfam" id="PF16769">
    <property type="entry name" value="MCM3AP_GANP"/>
    <property type="match status" value="1"/>
</dbReference>
<keyword evidence="18" id="KW-0906">Nuclear pore complex</keyword>
<evidence type="ECO:0000259" key="27">
    <source>
        <dbReference type="PROSITE" id="PS50250"/>
    </source>
</evidence>
<reference evidence="28" key="1">
    <citation type="submission" date="2021-04" db="EMBL/GenBank/DDBJ databases">
        <authorList>
            <consortium name="Wellcome Sanger Institute Data Sharing"/>
        </authorList>
    </citation>
    <scope>NUCLEOTIDE SEQUENCE [LARGE SCALE GENOMIC DNA]</scope>
</reference>
<dbReference type="InterPro" id="IPR005062">
    <property type="entry name" value="SAC3/GANP/THP3_conserved"/>
</dbReference>
<feature type="region of interest" description="Disordered" evidence="26">
    <location>
        <begin position="302"/>
        <end position="560"/>
    </location>
</feature>
<dbReference type="InterPro" id="IPR000717">
    <property type="entry name" value="PCI_dom"/>
</dbReference>
<evidence type="ECO:0000256" key="24">
    <source>
        <dbReference type="ARBA" id="ARBA00069544"/>
    </source>
</evidence>
<dbReference type="Proteomes" id="UP000472265">
    <property type="component" value="Chromosome 9"/>
</dbReference>
<reference evidence="28" key="2">
    <citation type="submission" date="2025-08" db="UniProtKB">
        <authorList>
            <consortium name="Ensembl"/>
        </authorList>
    </citation>
    <scope>IDENTIFICATION</scope>
</reference>
<dbReference type="Gene3D" id="3.30.70.330">
    <property type="match status" value="1"/>
</dbReference>
<dbReference type="Gene3D" id="6.10.250.1340">
    <property type="match status" value="1"/>
</dbReference>
<dbReference type="GO" id="GO:0006406">
    <property type="term" value="P:mRNA export from nucleus"/>
    <property type="evidence" value="ECO:0007669"/>
    <property type="project" value="TreeGrafter"/>
</dbReference>
<dbReference type="SMART" id="SM00360">
    <property type="entry name" value="RRM"/>
    <property type="match status" value="1"/>
</dbReference>
<dbReference type="Gene3D" id="1.25.40.990">
    <property type="match status" value="1"/>
</dbReference>
<evidence type="ECO:0000256" key="12">
    <source>
        <dbReference type="ARBA" id="ARBA00022816"/>
    </source>
</evidence>
<evidence type="ECO:0000256" key="11">
    <source>
        <dbReference type="ARBA" id="ARBA00022679"/>
    </source>
</evidence>
<dbReference type="CDD" id="cd12443">
    <property type="entry name" value="RRM_MCM3A_like"/>
    <property type="match status" value="1"/>
</dbReference>
<feature type="compositionally biased region" description="Polar residues" evidence="26">
    <location>
        <begin position="108"/>
        <end position="131"/>
    </location>
</feature>
<keyword evidence="15" id="KW-0007">Acetylation</keyword>
<evidence type="ECO:0000256" key="17">
    <source>
        <dbReference type="ARBA" id="ARBA00023054"/>
    </source>
</evidence>
<reference evidence="28" key="3">
    <citation type="submission" date="2025-09" db="UniProtKB">
        <authorList>
            <consortium name="Ensembl"/>
        </authorList>
    </citation>
    <scope>IDENTIFICATION</scope>
</reference>
<name>A0A671U9G6_SPAAU</name>
<dbReference type="GO" id="GO:0003723">
    <property type="term" value="F:RNA binding"/>
    <property type="evidence" value="ECO:0007669"/>
    <property type="project" value="InterPro"/>
</dbReference>
<feature type="domain" description="PCI" evidence="27">
    <location>
        <begin position="909"/>
        <end position="1081"/>
    </location>
</feature>
<accession>A0A671U9G6</accession>
<keyword evidence="11" id="KW-0808">Transferase</keyword>
<keyword evidence="7" id="KW-0158">Chromosome</keyword>
<evidence type="ECO:0000256" key="16">
    <source>
        <dbReference type="ARBA" id="ARBA00023010"/>
    </source>
</evidence>
<dbReference type="FunFam" id="1.25.40.990:FF:000003">
    <property type="entry name" value="germinal-center associated nuclear protein isoform X2"/>
    <property type="match status" value="1"/>
</dbReference>
<keyword evidence="16" id="KW-0811">Translocation</keyword>
<evidence type="ECO:0000313" key="29">
    <source>
        <dbReference type="Proteomes" id="UP000472265"/>
    </source>
</evidence>
<evidence type="ECO:0000256" key="22">
    <source>
        <dbReference type="ARBA" id="ARBA00048940"/>
    </source>
</evidence>
<comment type="catalytic activity">
    <reaction evidence="22">
        <text>L-lysyl-[histone] + acetyl-CoA = N(6)-acetyl-L-lysyl-[histone] + CoA + H(+)</text>
        <dbReference type="Rhea" id="RHEA:21992"/>
        <dbReference type="Rhea" id="RHEA-COMP:9845"/>
        <dbReference type="Rhea" id="RHEA-COMP:11338"/>
        <dbReference type="ChEBI" id="CHEBI:15378"/>
        <dbReference type="ChEBI" id="CHEBI:29969"/>
        <dbReference type="ChEBI" id="CHEBI:57287"/>
        <dbReference type="ChEBI" id="CHEBI:57288"/>
        <dbReference type="ChEBI" id="CHEBI:61930"/>
        <dbReference type="EC" id="2.3.1.48"/>
    </reaction>
    <physiologicalReaction direction="left-to-right" evidence="22">
        <dbReference type="Rhea" id="RHEA:21993"/>
    </physiologicalReaction>
</comment>
<dbReference type="GO" id="GO:0061733">
    <property type="term" value="F:protein-lysine-acetyltransferase activity"/>
    <property type="evidence" value="ECO:0007669"/>
    <property type="project" value="UniProtKB-EC"/>
</dbReference>
<protein>
    <recommendedName>
        <fullName evidence="24">Germinal-center associated nuclear protein</fullName>
        <ecNumber evidence="5">2.3.1.48</ecNumber>
    </recommendedName>
</protein>
<dbReference type="GO" id="GO:0015031">
    <property type="term" value="P:protein transport"/>
    <property type="evidence" value="ECO:0007669"/>
    <property type="project" value="UniProtKB-KW"/>
</dbReference>
<evidence type="ECO:0000256" key="7">
    <source>
        <dbReference type="ARBA" id="ARBA00022454"/>
    </source>
</evidence>
<feature type="region of interest" description="Disordered" evidence="26">
    <location>
        <begin position="108"/>
        <end position="221"/>
    </location>
</feature>
<dbReference type="GO" id="GO:0005654">
    <property type="term" value="C:nucleoplasm"/>
    <property type="evidence" value="ECO:0007669"/>
    <property type="project" value="UniProtKB-SubCell"/>
</dbReference>
<organism evidence="28 29">
    <name type="scientific">Sparus aurata</name>
    <name type="common">Gilthead sea bream</name>
    <dbReference type="NCBI Taxonomy" id="8175"/>
    <lineage>
        <taxon>Eukaryota</taxon>
        <taxon>Metazoa</taxon>
        <taxon>Chordata</taxon>
        <taxon>Craniata</taxon>
        <taxon>Vertebrata</taxon>
        <taxon>Euteleostomi</taxon>
        <taxon>Actinopterygii</taxon>
        <taxon>Neopterygii</taxon>
        <taxon>Teleostei</taxon>
        <taxon>Neoteleostei</taxon>
        <taxon>Acanthomorphata</taxon>
        <taxon>Eupercaria</taxon>
        <taxon>Spariformes</taxon>
        <taxon>Sparidae</taxon>
        <taxon>Sparus</taxon>
    </lineage>
</organism>
<keyword evidence="10" id="KW-0597">Phosphoprotein</keyword>
<feature type="compositionally biased region" description="Basic and acidic residues" evidence="26">
    <location>
        <begin position="497"/>
        <end position="507"/>
    </location>
</feature>
<dbReference type="InterPro" id="IPR000504">
    <property type="entry name" value="RRM_dom"/>
</dbReference>
<dbReference type="GO" id="GO:0005694">
    <property type="term" value="C:chromosome"/>
    <property type="evidence" value="ECO:0007669"/>
    <property type="project" value="UniProtKB-SubCell"/>
</dbReference>
<dbReference type="InterPro" id="IPR045107">
    <property type="entry name" value="SAC3/GANP/THP3"/>
</dbReference>
<dbReference type="InParanoid" id="A0A671U9G6"/>
<keyword evidence="8" id="KW-0488">Methylation</keyword>
<evidence type="ECO:0000256" key="1">
    <source>
        <dbReference type="ARBA" id="ARBA00004286"/>
    </source>
</evidence>
<feature type="region of interest" description="Disordered" evidence="26">
    <location>
        <begin position="2051"/>
        <end position="2074"/>
    </location>
</feature>
<keyword evidence="12" id="KW-0509">mRNA transport</keyword>
<dbReference type="GO" id="GO:0005643">
    <property type="term" value="C:nuclear pore"/>
    <property type="evidence" value="ECO:0007669"/>
    <property type="project" value="UniProtKB-SubCell"/>
</dbReference>
<dbReference type="Pfam" id="PF00076">
    <property type="entry name" value="RRM_1"/>
    <property type="match status" value="1"/>
</dbReference>
<dbReference type="FunCoup" id="A0A671U9G6">
    <property type="interactions" value="2240"/>
</dbReference>
<evidence type="ECO:0000313" key="28">
    <source>
        <dbReference type="Ensembl" id="ENSSAUP00010009464.1"/>
    </source>
</evidence>
<dbReference type="PANTHER" id="PTHR12436:SF3">
    <property type="entry name" value="GERMINAL-CENTER ASSOCIATED NUCLEAR PROTEIN"/>
    <property type="match status" value="1"/>
</dbReference>
<keyword evidence="13" id="KW-0391">Immunity</keyword>
<feature type="compositionally biased region" description="Basic and acidic residues" evidence="26">
    <location>
        <begin position="466"/>
        <end position="482"/>
    </location>
</feature>
<keyword evidence="17 25" id="KW-0175">Coiled coil</keyword>
<keyword evidence="6" id="KW-0813">Transport</keyword>
<evidence type="ECO:0000256" key="18">
    <source>
        <dbReference type="ARBA" id="ARBA00023132"/>
    </source>
</evidence>
<evidence type="ECO:0000256" key="19">
    <source>
        <dbReference type="ARBA" id="ARBA00023242"/>
    </source>
</evidence>
<feature type="region of interest" description="Disordered" evidence="26">
    <location>
        <begin position="634"/>
        <end position="723"/>
    </location>
</feature>
<keyword evidence="29" id="KW-1185">Reference proteome</keyword>
<gene>
    <name evidence="28" type="primary">mcm3ap</name>
</gene>
<dbReference type="Pfam" id="PF16766">
    <property type="entry name" value="CID_GANP"/>
    <property type="match status" value="1"/>
</dbReference>
<feature type="compositionally biased region" description="Polar residues" evidence="26">
    <location>
        <begin position="682"/>
        <end position="699"/>
    </location>
</feature>
<evidence type="ECO:0000256" key="21">
    <source>
        <dbReference type="ARBA" id="ARBA00038443"/>
    </source>
</evidence>
<evidence type="ECO:0000256" key="3">
    <source>
        <dbReference type="ARBA" id="ARBA00004567"/>
    </source>
</evidence>
<feature type="compositionally biased region" description="Basic and acidic residues" evidence="26">
    <location>
        <begin position="382"/>
        <end position="395"/>
    </location>
</feature>
<dbReference type="GO" id="GO:0005737">
    <property type="term" value="C:cytoplasm"/>
    <property type="evidence" value="ECO:0007669"/>
    <property type="project" value="UniProtKB-SubCell"/>
</dbReference>